<proteinExistence type="predicted"/>
<dbReference type="AlphaFoldDB" id="A0A5J4TCG2"/>
<reference evidence="3 4" key="1">
    <citation type="submission" date="2019-03" db="EMBL/GenBank/DDBJ databases">
        <title>Single cell metagenomics reveals metabolic interactions within the superorganism composed of flagellate Streblomastix strix and complex community of Bacteroidetes bacteria on its surface.</title>
        <authorList>
            <person name="Treitli S.C."/>
            <person name="Kolisko M."/>
            <person name="Husnik F."/>
            <person name="Keeling P."/>
            <person name="Hampl V."/>
        </authorList>
    </citation>
    <scope>NUCLEOTIDE SEQUENCE [LARGE SCALE GENOMIC DNA]</scope>
    <source>
        <strain evidence="3">ST1C</strain>
    </source>
</reference>
<name>A0A5J4TCG2_9EUKA</name>
<dbReference type="Proteomes" id="UP000324800">
    <property type="component" value="Unassembled WGS sequence"/>
</dbReference>
<sequence length="183" mass="20423">MLLQLKQKSTDRNEEIDTQHFLFEDYANDWTNDTEVVLDIKRDKIQLKGQVDISVVVEIEKEKYEVADIIEGGSSSTNIEIKEVIPEDPDDDPSPKDEPLESETSSKGISTGALIGIIVAVVVVVAIIVTVTVIVLIYTMTKRSSANAKSRLNSGQNSRIRSGSNTKSRPKRRNQFAMESNNW</sequence>
<organism evidence="3 4">
    <name type="scientific">Streblomastix strix</name>
    <dbReference type="NCBI Taxonomy" id="222440"/>
    <lineage>
        <taxon>Eukaryota</taxon>
        <taxon>Metamonada</taxon>
        <taxon>Preaxostyla</taxon>
        <taxon>Oxymonadida</taxon>
        <taxon>Streblomastigidae</taxon>
        <taxon>Streblomastix</taxon>
    </lineage>
</organism>
<feature type="compositionally biased region" description="Polar residues" evidence="1">
    <location>
        <begin position="147"/>
        <end position="167"/>
    </location>
</feature>
<evidence type="ECO:0000313" key="4">
    <source>
        <dbReference type="Proteomes" id="UP000324800"/>
    </source>
</evidence>
<feature type="region of interest" description="Disordered" evidence="1">
    <location>
        <begin position="147"/>
        <end position="183"/>
    </location>
</feature>
<protein>
    <submittedName>
        <fullName evidence="3">Uncharacterized protein</fullName>
    </submittedName>
</protein>
<keyword evidence="2" id="KW-0472">Membrane</keyword>
<accession>A0A5J4TCG2</accession>
<dbReference type="EMBL" id="SNRW01034324">
    <property type="protein sequence ID" value="KAA6355622.1"/>
    <property type="molecule type" value="Genomic_DNA"/>
</dbReference>
<evidence type="ECO:0000256" key="1">
    <source>
        <dbReference type="SAM" id="MobiDB-lite"/>
    </source>
</evidence>
<feature type="region of interest" description="Disordered" evidence="1">
    <location>
        <begin position="84"/>
        <end position="106"/>
    </location>
</feature>
<evidence type="ECO:0000313" key="3">
    <source>
        <dbReference type="EMBL" id="KAA6355622.1"/>
    </source>
</evidence>
<feature type="transmembrane region" description="Helical" evidence="2">
    <location>
        <begin position="113"/>
        <end position="139"/>
    </location>
</feature>
<evidence type="ECO:0000256" key="2">
    <source>
        <dbReference type="SAM" id="Phobius"/>
    </source>
</evidence>
<keyword evidence="2" id="KW-0812">Transmembrane</keyword>
<keyword evidence="2" id="KW-1133">Transmembrane helix</keyword>
<gene>
    <name evidence="3" type="ORF">EZS28_048851</name>
</gene>
<comment type="caution">
    <text evidence="3">The sequence shown here is derived from an EMBL/GenBank/DDBJ whole genome shotgun (WGS) entry which is preliminary data.</text>
</comment>